<proteinExistence type="predicted"/>
<protein>
    <recommendedName>
        <fullName evidence="3">DUF1284 domain-containing protein</fullName>
    </recommendedName>
</protein>
<dbReference type="Pfam" id="PF06935">
    <property type="entry name" value="DUF1284"/>
    <property type="match status" value="1"/>
</dbReference>
<evidence type="ECO:0000313" key="2">
    <source>
        <dbReference type="Proteomes" id="UP000198577"/>
    </source>
</evidence>
<dbReference type="InterPro" id="IPR009702">
    <property type="entry name" value="DUF1284"/>
</dbReference>
<sequence>MVSLRAHHLLCFLGFRGLGYNHRFVQNFSRIRAQILGSPELILKLEVHADEICKSCPKLLNGLCINNDKVRKKDEFIIDFLTTDKITVKNAYQRIKTLEEEKFKNLCQNCEWYGLGFCLEGFRKMKQNEN</sequence>
<gene>
    <name evidence="1" type="ORF">SAMN05444406_1238</name>
</gene>
<keyword evidence="2" id="KW-1185">Reference proteome</keyword>
<dbReference type="AlphaFoldDB" id="A0A1I5X7Y7"/>
<accession>A0A1I5X7Y7</accession>
<evidence type="ECO:0000313" key="1">
    <source>
        <dbReference type="EMBL" id="SFQ28001.1"/>
    </source>
</evidence>
<organism evidence="1 2">
    <name type="scientific">Caldicoprobacter faecalis</name>
    <dbReference type="NCBI Taxonomy" id="937334"/>
    <lineage>
        <taxon>Bacteria</taxon>
        <taxon>Bacillati</taxon>
        <taxon>Bacillota</taxon>
        <taxon>Clostridia</taxon>
        <taxon>Caldicoprobacterales</taxon>
        <taxon>Caldicoprobacteraceae</taxon>
        <taxon>Caldicoprobacter</taxon>
    </lineage>
</organism>
<reference evidence="1 2" key="1">
    <citation type="submission" date="2016-10" db="EMBL/GenBank/DDBJ databases">
        <authorList>
            <person name="de Groot N.N."/>
        </authorList>
    </citation>
    <scope>NUCLEOTIDE SEQUENCE [LARGE SCALE GENOMIC DNA]</scope>
    <source>
        <strain evidence="1 2">DSM 20678</strain>
    </source>
</reference>
<dbReference type="Proteomes" id="UP000198577">
    <property type="component" value="Unassembled WGS sequence"/>
</dbReference>
<dbReference type="EMBL" id="FOXR01000023">
    <property type="protein sequence ID" value="SFQ28001.1"/>
    <property type="molecule type" value="Genomic_DNA"/>
</dbReference>
<name>A0A1I5X7Y7_9FIRM</name>
<evidence type="ECO:0008006" key="3">
    <source>
        <dbReference type="Google" id="ProtNLM"/>
    </source>
</evidence>
<dbReference type="STRING" id="937334.SAMN05444406_1238"/>
<dbReference type="OrthoDB" id="121064at2"/>
<dbReference type="RefSeq" id="WP_092282543.1">
    <property type="nucleotide sequence ID" value="NZ_FOXR01000023.1"/>
</dbReference>